<sequence>MALISAKTIITSLSLFHITLGFFFLTKPMTIADQALVYVLGEAMGMPYERTFETHSPALAFLGVILATMGLTDLVSLSMPEEVALYEHWGTQAPVRLLLSFILITYSFLFSPSSPIFGDAASTRSRMTHPPPSYVVSTWGGDGLKNRVFFAFAFIEVISWFWIWVTLREERQHSLAMKRGSGSKRRASSARM</sequence>
<dbReference type="PANTHER" id="PTHR28029:SF1">
    <property type="entry name" value="PROTEIN ILM1"/>
    <property type="match status" value="1"/>
</dbReference>
<organism evidence="2 3">
    <name type="scientific">Diaporthe helianthi</name>
    <dbReference type="NCBI Taxonomy" id="158607"/>
    <lineage>
        <taxon>Eukaryota</taxon>
        <taxon>Fungi</taxon>
        <taxon>Dikarya</taxon>
        <taxon>Ascomycota</taxon>
        <taxon>Pezizomycotina</taxon>
        <taxon>Sordariomycetes</taxon>
        <taxon>Sordariomycetidae</taxon>
        <taxon>Diaporthales</taxon>
        <taxon>Diaporthaceae</taxon>
        <taxon>Diaporthe</taxon>
    </lineage>
</organism>
<reference evidence="2" key="1">
    <citation type="submission" date="2017-09" db="EMBL/GenBank/DDBJ databases">
        <title>Polyketide synthases of a Diaporthe helianthi virulent isolate.</title>
        <authorList>
            <person name="Baroncelli R."/>
        </authorList>
    </citation>
    <scope>NUCLEOTIDE SEQUENCE [LARGE SCALE GENOMIC DNA]</scope>
    <source>
        <strain evidence="2">7/96</strain>
    </source>
</reference>
<dbReference type="Proteomes" id="UP000094444">
    <property type="component" value="Unassembled WGS sequence"/>
</dbReference>
<dbReference type="OrthoDB" id="5299849at2759"/>
<accession>A0A2P5HNP3</accession>
<dbReference type="AlphaFoldDB" id="A0A2P5HNP3"/>
<evidence type="ECO:0008006" key="4">
    <source>
        <dbReference type="Google" id="ProtNLM"/>
    </source>
</evidence>
<protein>
    <recommendedName>
        <fullName evidence="4">Increased loss of mitochondrial DNA protein 1</fullName>
    </recommendedName>
</protein>
<dbReference type="PANTHER" id="PTHR28029">
    <property type="entry name" value="PROTEIN ILM1"/>
    <property type="match status" value="1"/>
</dbReference>
<feature type="transmembrane region" description="Helical" evidence="1">
    <location>
        <begin position="148"/>
        <end position="167"/>
    </location>
</feature>
<dbReference type="Pfam" id="PF10311">
    <property type="entry name" value="Ilm1"/>
    <property type="match status" value="1"/>
</dbReference>
<evidence type="ECO:0000256" key="1">
    <source>
        <dbReference type="SAM" id="Phobius"/>
    </source>
</evidence>
<dbReference type="EMBL" id="MAVT02001148">
    <property type="protein sequence ID" value="POS71869.1"/>
    <property type="molecule type" value="Genomic_DNA"/>
</dbReference>
<dbReference type="InterPro" id="IPR018815">
    <property type="entry name" value="Incr_loss_mito_DNA_1"/>
</dbReference>
<evidence type="ECO:0000313" key="2">
    <source>
        <dbReference type="EMBL" id="POS71869.1"/>
    </source>
</evidence>
<keyword evidence="1" id="KW-1133">Transmembrane helix</keyword>
<evidence type="ECO:0000313" key="3">
    <source>
        <dbReference type="Proteomes" id="UP000094444"/>
    </source>
</evidence>
<feature type="transmembrane region" description="Helical" evidence="1">
    <location>
        <begin position="56"/>
        <end position="76"/>
    </location>
</feature>
<comment type="caution">
    <text evidence="2">The sequence shown here is derived from an EMBL/GenBank/DDBJ whole genome shotgun (WGS) entry which is preliminary data.</text>
</comment>
<feature type="transmembrane region" description="Helical" evidence="1">
    <location>
        <begin position="97"/>
        <end position="117"/>
    </location>
</feature>
<gene>
    <name evidence="2" type="ORF">DHEL01_v209740</name>
</gene>
<keyword evidence="1" id="KW-0812">Transmembrane</keyword>
<dbReference type="InParanoid" id="A0A2P5HNP3"/>
<keyword evidence="3" id="KW-1185">Reference proteome</keyword>
<name>A0A2P5HNP3_DIAHE</name>
<proteinExistence type="predicted"/>
<keyword evidence="1" id="KW-0472">Membrane</keyword>